<keyword evidence="3" id="KW-1185">Reference proteome</keyword>
<accession>A0A9Q8SUW2</accession>
<reference evidence="2" key="1">
    <citation type="journal article" date="2021" name="Mol. Plant Microbe Interact.">
        <title>Complete Genome Sequence of the Plant-Pathogenic Fungus Colletotrichum lupini.</title>
        <authorList>
            <person name="Baroncelli R."/>
            <person name="Pensec F."/>
            <person name="Da Lio D."/>
            <person name="Boufleur T."/>
            <person name="Vicente I."/>
            <person name="Sarrocco S."/>
            <person name="Picot A."/>
            <person name="Baraldi E."/>
            <person name="Sukno S."/>
            <person name="Thon M."/>
            <person name="Le Floch G."/>
        </authorList>
    </citation>
    <scope>NUCLEOTIDE SEQUENCE</scope>
    <source>
        <strain evidence="2">IMI 504893</strain>
    </source>
</reference>
<evidence type="ECO:0000256" key="1">
    <source>
        <dbReference type="SAM" id="Phobius"/>
    </source>
</evidence>
<sequence>MFPDPSDSISKKKNYPIDAIVVCQAVAMILELDSVFGFSAVRHRRRRPLLRTHAHYTPQPLSRSIDGLGMTARFGAFMNAIESVSALTHGINTAVCAALISRTTYSEALVFAYPTPLPSSLQRAKIKRDEFWAPCFDKLQDLEDGLLFVNITPTSS</sequence>
<gene>
    <name evidence="2" type="ORF">CLUP02_08755</name>
</gene>
<evidence type="ECO:0000313" key="3">
    <source>
        <dbReference type="Proteomes" id="UP000830671"/>
    </source>
</evidence>
<organism evidence="2 3">
    <name type="scientific">Colletotrichum lupini</name>
    <dbReference type="NCBI Taxonomy" id="145971"/>
    <lineage>
        <taxon>Eukaryota</taxon>
        <taxon>Fungi</taxon>
        <taxon>Dikarya</taxon>
        <taxon>Ascomycota</taxon>
        <taxon>Pezizomycotina</taxon>
        <taxon>Sordariomycetes</taxon>
        <taxon>Hypocreomycetidae</taxon>
        <taxon>Glomerellales</taxon>
        <taxon>Glomerellaceae</taxon>
        <taxon>Colletotrichum</taxon>
        <taxon>Colletotrichum acutatum species complex</taxon>
    </lineage>
</organism>
<evidence type="ECO:0000313" key="2">
    <source>
        <dbReference type="EMBL" id="UQC83261.1"/>
    </source>
</evidence>
<keyword evidence="1" id="KW-1133">Transmembrane helix</keyword>
<dbReference type="EMBL" id="CP019476">
    <property type="protein sequence ID" value="UQC83261.1"/>
    <property type="molecule type" value="Genomic_DNA"/>
</dbReference>
<dbReference type="RefSeq" id="XP_049144880.1">
    <property type="nucleotide sequence ID" value="XM_049287737.1"/>
</dbReference>
<proteinExistence type="predicted"/>
<dbReference type="AlphaFoldDB" id="A0A9Q8SUW2"/>
<name>A0A9Q8SUW2_9PEZI</name>
<protein>
    <submittedName>
        <fullName evidence="2">Uncharacterized protein</fullName>
    </submittedName>
</protein>
<dbReference type="KEGG" id="clup:CLUP02_08755"/>
<dbReference type="Proteomes" id="UP000830671">
    <property type="component" value="Chromosome 4"/>
</dbReference>
<feature type="transmembrane region" description="Helical" evidence="1">
    <location>
        <begin position="19"/>
        <end position="41"/>
    </location>
</feature>
<keyword evidence="1" id="KW-0472">Membrane</keyword>
<keyword evidence="1" id="KW-0812">Transmembrane</keyword>
<dbReference type="GeneID" id="73342747"/>